<dbReference type="Proteomes" id="UP000265715">
    <property type="component" value="Unassembled WGS sequence"/>
</dbReference>
<evidence type="ECO:0000313" key="2">
    <source>
        <dbReference type="Proteomes" id="UP000265715"/>
    </source>
</evidence>
<keyword evidence="2" id="KW-1185">Reference proteome</keyword>
<organism evidence="1 2">
    <name type="scientific">Calidithermus terrae</name>
    <dbReference type="NCBI Taxonomy" id="1408545"/>
    <lineage>
        <taxon>Bacteria</taxon>
        <taxon>Thermotogati</taxon>
        <taxon>Deinococcota</taxon>
        <taxon>Deinococci</taxon>
        <taxon>Thermales</taxon>
        <taxon>Thermaceae</taxon>
        <taxon>Calidithermus</taxon>
    </lineage>
</organism>
<dbReference type="EMBL" id="QXDL01000092">
    <property type="protein sequence ID" value="RIH83441.1"/>
    <property type="molecule type" value="Genomic_DNA"/>
</dbReference>
<proteinExistence type="predicted"/>
<reference evidence="1 2" key="1">
    <citation type="submission" date="2018-08" db="EMBL/GenBank/DDBJ databases">
        <title>Meiothermus terrae DSM 26712 genome sequencing project.</title>
        <authorList>
            <person name="Da Costa M.S."/>
            <person name="Albuquerque L."/>
            <person name="Raposo P."/>
            <person name="Froufe H.J.C."/>
            <person name="Barroso C.S."/>
            <person name="Egas C."/>
        </authorList>
    </citation>
    <scope>NUCLEOTIDE SEQUENCE [LARGE SCALE GENOMIC DNA]</scope>
    <source>
        <strain evidence="1 2">DSM 26712</strain>
    </source>
</reference>
<evidence type="ECO:0000313" key="1">
    <source>
        <dbReference type="EMBL" id="RIH83441.1"/>
    </source>
</evidence>
<dbReference type="AlphaFoldDB" id="A0A399EMS4"/>
<accession>A0A399EMS4</accession>
<comment type="caution">
    <text evidence="1">The sequence shown here is derived from an EMBL/GenBank/DDBJ whole genome shotgun (WGS) entry which is preliminary data.</text>
</comment>
<name>A0A399EMS4_9DEIN</name>
<gene>
    <name evidence="1" type="ORF">Mterra_02277</name>
</gene>
<sequence length="210" mass="23686">MGQYNPVVAHHERLARLHAARVAEGVAARRPGALRRLLNLELAFHLWRAYFHRIASTSFGYFLLEEAVAALEEGPLAHPSTARRRAEFWPDPTRYDPEGGELWVLEGEVGLGPVASSAALAFRAELAEVEAHARRVAAALRGGDRGAWERLGHLEAAAHLSSRHDPLLRSPSFRLAHYLRVRRRLGRGRWRFDLQAYLLEHPYPGPHDPR</sequence>
<protein>
    <submittedName>
        <fullName evidence="1">Uncharacterized protein</fullName>
    </submittedName>
</protein>